<evidence type="ECO:0000259" key="1">
    <source>
        <dbReference type="Pfam" id="PF01738"/>
    </source>
</evidence>
<dbReference type="InterPro" id="IPR002925">
    <property type="entry name" value="Dienelactn_hydro"/>
</dbReference>
<organism evidence="2 3">
    <name type="scientific">Yoonia litorea</name>
    <dbReference type="NCBI Taxonomy" id="1123755"/>
    <lineage>
        <taxon>Bacteria</taxon>
        <taxon>Pseudomonadati</taxon>
        <taxon>Pseudomonadota</taxon>
        <taxon>Alphaproteobacteria</taxon>
        <taxon>Rhodobacterales</taxon>
        <taxon>Paracoccaceae</taxon>
        <taxon>Yoonia</taxon>
    </lineage>
</organism>
<dbReference type="RefSeq" id="WP_090205848.1">
    <property type="nucleotide sequence ID" value="NZ_FOZM01000001.1"/>
</dbReference>
<dbReference type="AlphaFoldDB" id="A0A1I6MBL4"/>
<dbReference type="PANTHER" id="PTHR12277:SF81">
    <property type="entry name" value="PROTEIN ABHD13"/>
    <property type="match status" value="1"/>
</dbReference>
<gene>
    <name evidence="2" type="ORF">SAMN05444714_1481</name>
</gene>
<dbReference type="Pfam" id="PF01738">
    <property type="entry name" value="DLH"/>
    <property type="match status" value="1"/>
</dbReference>
<dbReference type="GO" id="GO:0006508">
    <property type="term" value="P:proteolysis"/>
    <property type="evidence" value="ECO:0007669"/>
    <property type="project" value="InterPro"/>
</dbReference>
<dbReference type="Proteomes" id="UP000198926">
    <property type="component" value="Unassembled WGS sequence"/>
</dbReference>
<dbReference type="SUPFAM" id="SSF53474">
    <property type="entry name" value="alpha/beta-Hydrolases"/>
    <property type="match status" value="1"/>
</dbReference>
<dbReference type="Gene3D" id="3.40.50.1820">
    <property type="entry name" value="alpha/beta hydrolase"/>
    <property type="match status" value="1"/>
</dbReference>
<reference evidence="2 3" key="1">
    <citation type="submission" date="2016-10" db="EMBL/GenBank/DDBJ databases">
        <authorList>
            <person name="de Groot N.N."/>
        </authorList>
    </citation>
    <scope>NUCLEOTIDE SEQUENCE [LARGE SCALE GENOMIC DNA]</scope>
    <source>
        <strain evidence="2 3">DSM 29433</strain>
    </source>
</reference>
<dbReference type="GO" id="GO:0008236">
    <property type="term" value="F:serine-type peptidase activity"/>
    <property type="evidence" value="ECO:0007669"/>
    <property type="project" value="InterPro"/>
</dbReference>
<protein>
    <recommendedName>
        <fullName evidence="1">Dienelactone hydrolase domain-containing protein</fullName>
    </recommendedName>
</protein>
<evidence type="ECO:0000313" key="3">
    <source>
        <dbReference type="Proteomes" id="UP000198926"/>
    </source>
</evidence>
<evidence type="ECO:0000313" key="2">
    <source>
        <dbReference type="EMBL" id="SFS12982.1"/>
    </source>
</evidence>
<dbReference type="EMBL" id="FOZM01000001">
    <property type="protein sequence ID" value="SFS12982.1"/>
    <property type="molecule type" value="Genomic_DNA"/>
</dbReference>
<accession>A0A1I6MBL4</accession>
<dbReference type="STRING" id="1123755.SAMN05444714_1481"/>
<feature type="domain" description="Dienelactone hydrolase" evidence="1">
    <location>
        <begin position="102"/>
        <end position="231"/>
    </location>
</feature>
<sequence>MFIGTYLVYATVMVLAHPRFIYPFGPDSFDDPTFTQHVIEGSDVHVAIAEGDEETAVLFFMGNGGALAYFTFSLKAHQDAGRTIAALEYPGGGGIPGSASEQSLKADALTAFDWLADRHDGPIAVHGYSMGTGLALHVAARRDVAAVLLDAPYVRMCELMTRASWLPACYMPFVQKWDNAKDVPQISAPVLIQHGSEDQLIPQEHGARLAALMEGEGGGVLFQPVAGASHNNLAGQAGYRARIEAFLTRADTPPE</sequence>
<dbReference type="PANTHER" id="PTHR12277">
    <property type="entry name" value="ALPHA/BETA HYDROLASE DOMAIN-CONTAINING PROTEIN"/>
    <property type="match status" value="1"/>
</dbReference>
<name>A0A1I6MBL4_9RHOB</name>
<dbReference type="InterPro" id="IPR029058">
    <property type="entry name" value="AB_hydrolase_fold"/>
</dbReference>
<keyword evidence="3" id="KW-1185">Reference proteome</keyword>
<proteinExistence type="predicted"/>
<dbReference type="OrthoDB" id="9798884at2"/>